<dbReference type="SUPFAM" id="SSF56112">
    <property type="entry name" value="Protein kinase-like (PK-like)"/>
    <property type="match status" value="1"/>
</dbReference>
<organism evidence="9">
    <name type="scientific">Melampsora larici-populina (strain 98AG31 / pathotype 3-4-7)</name>
    <name type="common">Poplar leaf rust fungus</name>
    <dbReference type="NCBI Taxonomy" id="747676"/>
    <lineage>
        <taxon>Eukaryota</taxon>
        <taxon>Fungi</taxon>
        <taxon>Dikarya</taxon>
        <taxon>Basidiomycota</taxon>
        <taxon>Pucciniomycotina</taxon>
        <taxon>Pucciniomycetes</taxon>
        <taxon>Pucciniales</taxon>
        <taxon>Melampsoraceae</taxon>
        <taxon>Melampsora</taxon>
    </lineage>
</organism>
<keyword evidence="3" id="KW-0547">Nucleotide-binding</keyword>
<keyword evidence="4" id="KW-0418">Kinase</keyword>
<evidence type="ECO:0000313" key="9">
    <source>
        <dbReference type="Proteomes" id="UP000001072"/>
    </source>
</evidence>
<evidence type="ECO:0000256" key="1">
    <source>
        <dbReference type="ARBA" id="ARBA00022527"/>
    </source>
</evidence>
<dbReference type="PANTHER" id="PTHR45992">
    <property type="entry name" value="EUKARYOTIC ELONGATION FACTOR 2 KINASE-RELATED"/>
    <property type="match status" value="1"/>
</dbReference>
<proteinExistence type="predicted"/>
<evidence type="ECO:0000256" key="4">
    <source>
        <dbReference type="ARBA" id="ARBA00022777"/>
    </source>
</evidence>
<gene>
    <name evidence="8" type="ORF">MELLADRAFT_93340</name>
</gene>
<dbReference type="EMBL" id="GL883148">
    <property type="protein sequence ID" value="EGG00347.1"/>
    <property type="molecule type" value="Genomic_DNA"/>
</dbReference>
<evidence type="ECO:0000313" key="8">
    <source>
        <dbReference type="EMBL" id="EGG00347.1"/>
    </source>
</evidence>
<dbReference type="Gene3D" id="3.20.200.10">
    <property type="entry name" value="MHCK/EF2 kinase"/>
    <property type="match status" value="1"/>
</dbReference>
<dbReference type="PANTHER" id="PTHR45992:SF2">
    <property type="entry name" value="EUKARYOTIC ELONGATION FACTOR 2 KINASE"/>
    <property type="match status" value="1"/>
</dbReference>
<accession>F4S4U2</accession>
<feature type="compositionally biased region" description="Pro residues" evidence="6">
    <location>
        <begin position="335"/>
        <end position="347"/>
    </location>
</feature>
<name>F4S4U2_MELLP</name>
<feature type="compositionally biased region" description="Polar residues" evidence="6">
    <location>
        <begin position="264"/>
        <end position="283"/>
    </location>
</feature>
<feature type="region of interest" description="Disordered" evidence="6">
    <location>
        <begin position="264"/>
        <end position="353"/>
    </location>
</feature>
<dbReference type="GO" id="GO:0004674">
    <property type="term" value="F:protein serine/threonine kinase activity"/>
    <property type="evidence" value="ECO:0007669"/>
    <property type="project" value="UniProtKB-KW"/>
</dbReference>
<protein>
    <recommendedName>
        <fullName evidence="7">Alpha-type protein kinase domain-containing protein</fullName>
    </recommendedName>
</protein>
<dbReference type="InterPro" id="IPR051852">
    <property type="entry name" value="Alpha-type_PK"/>
</dbReference>
<evidence type="ECO:0000256" key="3">
    <source>
        <dbReference type="ARBA" id="ARBA00022741"/>
    </source>
</evidence>
<dbReference type="Pfam" id="PF02816">
    <property type="entry name" value="Alpha_kinase"/>
    <property type="match status" value="1"/>
</dbReference>
<feature type="region of interest" description="Disordered" evidence="6">
    <location>
        <begin position="52"/>
        <end position="81"/>
    </location>
</feature>
<dbReference type="InterPro" id="IPR011009">
    <property type="entry name" value="Kinase-like_dom_sf"/>
</dbReference>
<dbReference type="KEGG" id="mlr:MELLADRAFT_93340"/>
<evidence type="ECO:0000256" key="2">
    <source>
        <dbReference type="ARBA" id="ARBA00022679"/>
    </source>
</evidence>
<dbReference type="Proteomes" id="UP000001072">
    <property type="component" value="Unassembled WGS sequence"/>
</dbReference>
<sequence length="921" mass="101958">MPREEIRIAFTTPVLRCGAKGHRKPTKDPANALITGIDLFVDPALAGMLPYHPDLLQPPTRGSRPAPPPHRRLPPQSAQSGARIAQGFDRAMLGDFFNLRTERVHDIMRNKRFTADEVKVVTAFVWLKAGEHPEVYPFVAPKWPSFALNQCDALVRETALSEGLSKGTWSRSVSLWNPNIDLWVRDFLFIPSRLELHFVESLLQALVGIDIPLRFPTTPRQIFVKGALLKLQDCPGLEARVRMAYTSNCSSSCAASTSGPAIHQTITSSNRQPTPSGSGSSTAALPDPSDACAQDNPDIVFIPRPHPVSGDSQPRERSPSRRDGSEETPTQGPTDPIPSPPPPPATPDIPKEAWPDLEAPMTVLLEWAELHPPMTVLGSWDQLFQQRFKSVKSTIYRISRWIKRVAKAGNGKRWQEWLSQQKAASQPITIEAARKAFHLEYLQVCSKNKKLGDEGTTKKRKFGTSGPSRLSTSLGTVVCFNYVIELHSCYNVQEYPISFLDSVRSGFATLPAFSDAPGMLANGWLLRLALQDVPYLLSTTPTIFQHHPHFLDHFTTYQGPSQELSVMSSEAGESAASTNTVHVTNPEPLVGQTLPPPNNINSEERDAAGHIPATLHSVCGMVNLLLGDAIGPSIDTLELGRGSLSVIDSDPASESTSPPPEANVTMFALRSDVTEHGVEISFHTTVATIGITNRRLHSWDEQSTHQAILTRGPCHVIFGVRAYNTIPRQLSTYLGHAQTYLHVAVQLGRFRNNLQGRMNILNTTDLEWEILQVLRFQENMVGVLHEPHMIHNGTCIEHFTAEELVNGPRDKFSLETTFSPMQPPLHRHFLWETVHKILNAFTHWTYKSSGHTSFVTGFQGVGVVLTEAVVHDSERRWITGNYGKWAISEFPRKHVCNALCGALAFPVLPEVPPPTDSADWC</sequence>
<dbReference type="eggNOG" id="ENOG502SWXU">
    <property type="taxonomic scope" value="Eukaryota"/>
</dbReference>
<keyword evidence="1" id="KW-0723">Serine/threonine-protein kinase</keyword>
<dbReference type="GO" id="GO:0031037">
    <property type="term" value="P:myosin II filament disassembly"/>
    <property type="evidence" value="ECO:0007669"/>
    <property type="project" value="TreeGrafter"/>
</dbReference>
<dbReference type="HOGENOM" id="CLU_297372_0_0_1"/>
<reference evidence="9" key="1">
    <citation type="journal article" date="2011" name="Proc. Natl. Acad. Sci. U.S.A.">
        <title>Obligate biotrophy features unraveled by the genomic analysis of rust fungi.</title>
        <authorList>
            <person name="Duplessis S."/>
            <person name="Cuomo C.A."/>
            <person name="Lin Y.-C."/>
            <person name="Aerts A."/>
            <person name="Tisserant E."/>
            <person name="Veneault-Fourrey C."/>
            <person name="Joly D.L."/>
            <person name="Hacquard S."/>
            <person name="Amselem J."/>
            <person name="Cantarel B.L."/>
            <person name="Chiu R."/>
            <person name="Coutinho P.M."/>
            <person name="Feau N."/>
            <person name="Field M."/>
            <person name="Frey P."/>
            <person name="Gelhaye E."/>
            <person name="Goldberg J."/>
            <person name="Grabherr M.G."/>
            <person name="Kodira C.D."/>
            <person name="Kohler A."/>
            <person name="Kuees U."/>
            <person name="Lindquist E.A."/>
            <person name="Lucas S.M."/>
            <person name="Mago R."/>
            <person name="Mauceli E."/>
            <person name="Morin E."/>
            <person name="Murat C."/>
            <person name="Pangilinan J.L."/>
            <person name="Park R."/>
            <person name="Pearson M."/>
            <person name="Quesneville H."/>
            <person name="Rouhier N."/>
            <person name="Sakthikumar S."/>
            <person name="Salamov A.A."/>
            <person name="Schmutz J."/>
            <person name="Selles B."/>
            <person name="Shapiro H."/>
            <person name="Tanguay P."/>
            <person name="Tuskan G.A."/>
            <person name="Henrissat B."/>
            <person name="Van de Peer Y."/>
            <person name="Rouze P."/>
            <person name="Ellis J.G."/>
            <person name="Dodds P.N."/>
            <person name="Schein J.E."/>
            <person name="Zhong S."/>
            <person name="Hamelin R.C."/>
            <person name="Grigoriev I.V."/>
            <person name="Szabo L.J."/>
            <person name="Martin F."/>
        </authorList>
    </citation>
    <scope>NUCLEOTIDE SEQUENCE [LARGE SCALE GENOMIC DNA]</scope>
    <source>
        <strain evidence="9">98AG31 / pathotype 3-4-7</strain>
    </source>
</reference>
<dbReference type="VEuPathDB" id="FungiDB:MELLADRAFT_93340"/>
<evidence type="ECO:0000259" key="7">
    <source>
        <dbReference type="PROSITE" id="PS51158"/>
    </source>
</evidence>
<dbReference type="GO" id="GO:0005524">
    <property type="term" value="F:ATP binding"/>
    <property type="evidence" value="ECO:0007669"/>
    <property type="project" value="UniProtKB-KW"/>
</dbReference>
<feature type="domain" description="Alpha-type protein kinase" evidence="7">
    <location>
        <begin position="691"/>
        <end position="908"/>
    </location>
</feature>
<evidence type="ECO:0000256" key="6">
    <source>
        <dbReference type="SAM" id="MobiDB-lite"/>
    </source>
</evidence>
<dbReference type="AlphaFoldDB" id="F4S4U2"/>
<keyword evidence="9" id="KW-1185">Reference proteome</keyword>
<dbReference type="GeneID" id="18936543"/>
<evidence type="ECO:0000256" key="5">
    <source>
        <dbReference type="ARBA" id="ARBA00022840"/>
    </source>
</evidence>
<keyword evidence="5" id="KW-0067">ATP-binding</keyword>
<feature type="compositionally biased region" description="Basic and acidic residues" evidence="6">
    <location>
        <begin position="313"/>
        <end position="325"/>
    </location>
</feature>
<dbReference type="RefSeq" id="XP_007416366.1">
    <property type="nucleotide sequence ID" value="XM_007416304.1"/>
</dbReference>
<dbReference type="InterPro" id="IPR004166">
    <property type="entry name" value="a-kinase_dom"/>
</dbReference>
<dbReference type="InParanoid" id="F4S4U2"/>
<dbReference type="PROSITE" id="PS51158">
    <property type="entry name" value="ALPHA_KINASE"/>
    <property type="match status" value="1"/>
</dbReference>
<keyword evidence="2" id="KW-0808">Transferase</keyword>
<dbReference type="GO" id="GO:1903013">
    <property type="term" value="P:response to differentiation-inducing factor 1"/>
    <property type="evidence" value="ECO:0007669"/>
    <property type="project" value="TreeGrafter"/>
</dbReference>
<dbReference type="OrthoDB" id="301415at2759"/>